<feature type="chain" id="PRO_5047245891" description="CBM1 domain-containing protein" evidence="1">
    <location>
        <begin position="19"/>
        <end position="178"/>
    </location>
</feature>
<dbReference type="EMBL" id="JAXOVC010000009">
    <property type="protein sequence ID" value="KAK4496978.1"/>
    <property type="molecule type" value="Genomic_DNA"/>
</dbReference>
<proteinExistence type="predicted"/>
<dbReference type="Proteomes" id="UP001305779">
    <property type="component" value="Unassembled WGS sequence"/>
</dbReference>
<sequence>MQLQLLVLALGATGLASANIEARQAGGTVDGHLGPAEGTLGGDLNNGEPYGFGGGDIGGTGTTITLAARAAETTSSQQIGGGIAGTLGPLEGTAGGAIDGPTGFVQGCLGGAVGGVGTTACFPVATPPAPTETATVDGGNAAGTLGPASGFLSYPWLCGGAAVGNDGFTTCLVPTATS</sequence>
<evidence type="ECO:0008006" key="4">
    <source>
        <dbReference type="Google" id="ProtNLM"/>
    </source>
</evidence>
<evidence type="ECO:0000313" key="2">
    <source>
        <dbReference type="EMBL" id="KAK4496978.1"/>
    </source>
</evidence>
<protein>
    <recommendedName>
        <fullName evidence="4">CBM1 domain-containing protein</fullName>
    </recommendedName>
</protein>
<evidence type="ECO:0000313" key="3">
    <source>
        <dbReference type="Proteomes" id="UP001305779"/>
    </source>
</evidence>
<comment type="caution">
    <text evidence="2">The sequence shown here is derived from an EMBL/GenBank/DDBJ whole genome shotgun (WGS) entry which is preliminary data.</text>
</comment>
<organism evidence="2 3">
    <name type="scientific">Zasmidium cellare</name>
    <name type="common">Wine cellar mold</name>
    <name type="synonym">Racodium cellare</name>
    <dbReference type="NCBI Taxonomy" id="395010"/>
    <lineage>
        <taxon>Eukaryota</taxon>
        <taxon>Fungi</taxon>
        <taxon>Dikarya</taxon>
        <taxon>Ascomycota</taxon>
        <taxon>Pezizomycotina</taxon>
        <taxon>Dothideomycetes</taxon>
        <taxon>Dothideomycetidae</taxon>
        <taxon>Mycosphaerellales</taxon>
        <taxon>Mycosphaerellaceae</taxon>
        <taxon>Zasmidium</taxon>
    </lineage>
</organism>
<reference evidence="2 3" key="1">
    <citation type="journal article" date="2023" name="G3 (Bethesda)">
        <title>A chromosome-level genome assembly of Zasmidium syzygii isolated from banana leaves.</title>
        <authorList>
            <person name="van Westerhoven A.C."/>
            <person name="Mehrabi R."/>
            <person name="Talebi R."/>
            <person name="Steentjes M.B.F."/>
            <person name="Corcolon B."/>
            <person name="Chong P.A."/>
            <person name="Kema G.H.J."/>
            <person name="Seidl M.F."/>
        </authorList>
    </citation>
    <scope>NUCLEOTIDE SEQUENCE [LARGE SCALE GENOMIC DNA]</scope>
    <source>
        <strain evidence="2 3">P124</strain>
    </source>
</reference>
<keyword evidence="3" id="KW-1185">Reference proteome</keyword>
<feature type="signal peptide" evidence="1">
    <location>
        <begin position="1"/>
        <end position="18"/>
    </location>
</feature>
<keyword evidence="1" id="KW-0732">Signal</keyword>
<gene>
    <name evidence="2" type="ORF">PRZ48_011427</name>
</gene>
<accession>A0ABR0E7A9</accession>
<name>A0ABR0E7A9_ZASCE</name>
<evidence type="ECO:0000256" key="1">
    <source>
        <dbReference type="SAM" id="SignalP"/>
    </source>
</evidence>